<reference evidence="4 5" key="1">
    <citation type="submission" date="2021-02" db="EMBL/GenBank/DDBJ databases">
        <title>Taxonomically Unique Crown Gall-Associated Xanthomonas Stains Have Deficiency in Virulence Repertories.</title>
        <authorList>
            <person name="Mafakheri H."/>
            <person name="Taghavi S.M."/>
            <person name="Dimkic I."/>
            <person name="Nemanja K."/>
            <person name="Osdaghi E."/>
        </authorList>
    </citation>
    <scope>NUCLEOTIDE SEQUENCE [LARGE SCALE GENOMIC DNA]</scope>
    <source>
        <strain evidence="4 5">FX4</strain>
    </source>
</reference>
<dbReference type="InterPro" id="IPR001952">
    <property type="entry name" value="Alkaline_phosphatase"/>
</dbReference>
<dbReference type="SMART" id="SM00098">
    <property type="entry name" value="alkPPc"/>
    <property type="match status" value="1"/>
</dbReference>
<proteinExistence type="inferred from homology"/>
<dbReference type="PANTHER" id="PTHR11596:SF5">
    <property type="entry name" value="ALKALINE PHOSPHATASE"/>
    <property type="match status" value="1"/>
</dbReference>
<keyword evidence="5" id="KW-1185">Reference proteome</keyword>
<gene>
    <name evidence="4" type="ORF">JR064_02035</name>
</gene>
<dbReference type="PROSITE" id="PS51257">
    <property type="entry name" value="PROKAR_LIPOPROTEIN"/>
    <property type="match status" value="1"/>
</dbReference>
<dbReference type="PRINTS" id="PR00113">
    <property type="entry name" value="ALKPHPHTASE"/>
</dbReference>
<comment type="similarity">
    <text evidence="2">Belongs to the alkaline phosphatase family.</text>
</comment>
<sequence>MRYLVPAFAAASTLLLAACASAPRAPASAAVAPIQVPAVAHPGGETPDWWYRSGAAKAANNGAMRGKAKNVILFLGDGMSLTTVAAARILDGQRKGASGEENQLSWEAFPATALSKTYNTDSQTPDSAGTMTSITTGVKTHMGAIGVSAGKREACADSLGKQLLTWLELADSAGLNTGIVTTTRLTHATPAATYAHTPERNWESDTDLPEKAVAEGCRDIAQQMVSARYGRGPQVMLAGGRSQFTTVEQRDPEYDDKVGLRLDGRDLVGEWRQRHPQGAYVWNRGQLEAAQNAPALLGLFEPDHMQFDHDRDQSAAGDPSLAEMTRAAIRTLSRGKDGYVLMVEGGRIDHAHHAGNAYRALDETIALSQAVQAAAEATSAEDTLIVVTADHSHTLNFVGYPQRGNPILGKVRGTSGEDANTGELALDGNGQPYATLSYANGPGYTGASNQQPAGIKQFPHAPSSFEPVKGRPDLTHVDTEQPDFMQEALVPTKAETHGGDDVGIWARGPGSDAFRGSLEENVIYHVIVQATPKLRGRLCQAGTCNGDGVPVQLPKPDAFVAEAAGATAK</sequence>
<dbReference type="RefSeq" id="WP_206228625.1">
    <property type="nucleotide sequence ID" value="NZ_JAFIWB010000001.1"/>
</dbReference>
<dbReference type="InterPro" id="IPR017850">
    <property type="entry name" value="Alkaline_phosphatase_core_sf"/>
</dbReference>
<dbReference type="Gene3D" id="3.40.720.10">
    <property type="entry name" value="Alkaline Phosphatase, subunit A"/>
    <property type="match status" value="1"/>
</dbReference>
<keyword evidence="1" id="KW-0597">Phosphoprotein</keyword>
<dbReference type="PANTHER" id="PTHR11596">
    <property type="entry name" value="ALKALINE PHOSPHATASE"/>
    <property type="match status" value="1"/>
</dbReference>
<dbReference type="CDD" id="cd16012">
    <property type="entry name" value="ALP"/>
    <property type="match status" value="1"/>
</dbReference>
<dbReference type="EMBL" id="JAFIWB010000001">
    <property type="protein sequence ID" value="MBN6100941.1"/>
    <property type="molecule type" value="Genomic_DNA"/>
</dbReference>
<organism evidence="4 5">
    <name type="scientific">Xanthomonas bonasiae</name>
    <dbReference type="NCBI Taxonomy" id="2810351"/>
    <lineage>
        <taxon>Bacteria</taxon>
        <taxon>Pseudomonadati</taxon>
        <taxon>Pseudomonadota</taxon>
        <taxon>Gammaproteobacteria</taxon>
        <taxon>Lysobacterales</taxon>
        <taxon>Lysobacteraceae</taxon>
        <taxon>Xanthomonas</taxon>
    </lineage>
</organism>
<dbReference type="Proteomes" id="UP000695802">
    <property type="component" value="Unassembled WGS sequence"/>
</dbReference>
<evidence type="ECO:0000313" key="4">
    <source>
        <dbReference type="EMBL" id="MBN6100941.1"/>
    </source>
</evidence>
<evidence type="ECO:0000256" key="1">
    <source>
        <dbReference type="ARBA" id="ARBA00022553"/>
    </source>
</evidence>
<evidence type="ECO:0000256" key="3">
    <source>
        <dbReference type="SAM" id="SignalP"/>
    </source>
</evidence>
<feature type="chain" id="PRO_5045247810" evidence="3">
    <location>
        <begin position="30"/>
        <end position="569"/>
    </location>
</feature>
<feature type="signal peptide" evidence="3">
    <location>
        <begin position="1"/>
        <end position="29"/>
    </location>
</feature>
<evidence type="ECO:0000256" key="2">
    <source>
        <dbReference type="RuleBase" id="RU003946"/>
    </source>
</evidence>
<protein>
    <submittedName>
        <fullName evidence="4">Alkaline phosphatase</fullName>
    </submittedName>
</protein>
<dbReference type="Pfam" id="PF00245">
    <property type="entry name" value="Alk_phosphatase"/>
    <property type="match status" value="1"/>
</dbReference>
<accession>A0ABS3AXE1</accession>
<comment type="caution">
    <text evidence="4">The sequence shown here is derived from an EMBL/GenBank/DDBJ whole genome shotgun (WGS) entry which is preliminary data.</text>
</comment>
<name>A0ABS3AXE1_9XANT</name>
<keyword evidence="3" id="KW-0732">Signal</keyword>
<evidence type="ECO:0000313" key="5">
    <source>
        <dbReference type="Proteomes" id="UP000695802"/>
    </source>
</evidence>
<dbReference type="SUPFAM" id="SSF53649">
    <property type="entry name" value="Alkaline phosphatase-like"/>
    <property type="match status" value="1"/>
</dbReference>